<organism evidence="2">
    <name type="scientific">Absidia glauca</name>
    <name type="common">Pin mould</name>
    <dbReference type="NCBI Taxonomy" id="4829"/>
    <lineage>
        <taxon>Eukaryota</taxon>
        <taxon>Fungi</taxon>
        <taxon>Fungi incertae sedis</taxon>
        <taxon>Mucoromycota</taxon>
        <taxon>Mucoromycotina</taxon>
        <taxon>Mucoromycetes</taxon>
        <taxon>Mucorales</taxon>
        <taxon>Cunninghamellaceae</taxon>
        <taxon>Absidia</taxon>
    </lineage>
</organism>
<dbReference type="InParanoid" id="A0A168M9F8"/>
<evidence type="ECO:0000313" key="2">
    <source>
        <dbReference type="EMBL" id="SAL98165.1"/>
    </source>
</evidence>
<evidence type="ECO:0000313" key="3">
    <source>
        <dbReference type="Proteomes" id="UP000078561"/>
    </source>
</evidence>
<reference evidence="2" key="1">
    <citation type="submission" date="2016-04" db="EMBL/GenBank/DDBJ databases">
        <authorList>
            <person name="Evans L.H."/>
            <person name="Alamgir A."/>
            <person name="Owens N."/>
            <person name="Weber N.D."/>
            <person name="Virtaneva K."/>
            <person name="Barbian K."/>
            <person name="Babar A."/>
            <person name="Rosenke K."/>
        </authorList>
    </citation>
    <scope>NUCLEOTIDE SEQUENCE [LARGE SCALE GENOMIC DNA]</scope>
    <source>
        <strain evidence="2">CBS 101.48</strain>
    </source>
</reference>
<proteinExistence type="predicted"/>
<evidence type="ECO:0000256" key="1">
    <source>
        <dbReference type="SAM" id="MobiDB-lite"/>
    </source>
</evidence>
<sequence length="186" mass="20817">MATSIQKSRRVSFDLEHNTIHVLPTEKQVKEEADKLRREAYQNRTLNEALLNDSIVTEIAASCTCSSKQNVEGGMCLKSCLKKLEQPPLPISAAANKNNRRTSRHNRRQTNKKASTSRRRIHSSKDEDSRMAPPLPQAALLLLDNDQDETKKETKKGNGVSIGGTDWMVVDGDFLSLLLLLHLLSL</sequence>
<accession>A0A168M9F8</accession>
<protein>
    <submittedName>
        <fullName evidence="2">Uncharacterized protein</fullName>
    </submittedName>
</protein>
<dbReference type="AlphaFoldDB" id="A0A168M9F8"/>
<feature type="compositionally biased region" description="Basic residues" evidence="1">
    <location>
        <begin position="98"/>
        <end position="122"/>
    </location>
</feature>
<name>A0A168M9F8_ABSGL</name>
<feature type="region of interest" description="Disordered" evidence="1">
    <location>
        <begin position="91"/>
        <end position="133"/>
    </location>
</feature>
<gene>
    <name evidence="2" type="primary">ABSGL_03692.1 scaffold 4609</name>
</gene>
<dbReference type="EMBL" id="LT552047">
    <property type="protein sequence ID" value="SAL98165.1"/>
    <property type="molecule type" value="Genomic_DNA"/>
</dbReference>
<keyword evidence="3" id="KW-1185">Reference proteome</keyword>
<dbReference type="Proteomes" id="UP000078561">
    <property type="component" value="Unassembled WGS sequence"/>
</dbReference>
<dbReference type="OrthoDB" id="2274050at2759"/>